<proteinExistence type="predicted"/>
<organism evidence="1">
    <name type="scientific">hydrothermal vent metagenome</name>
    <dbReference type="NCBI Taxonomy" id="652676"/>
    <lineage>
        <taxon>unclassified sequences</taxon>
        <taxon>metagenomes</taxon>
        <taxon>ecological metagenomes</taxon>
    </lineage>
</organism>
<accession>A0A3B1DUP3</accession>
<name>A0A3B1DUP3_9ZZZZ</name>
<dbReference type="EMBL" id="UOGL01000372">
    <property type="protein sequence ID" value="VAX39814.1"/>
    <property type="molecule type" value="Genomic_DNA"/>
</dbReference>
<protein>
    <submittedName>
        <fullName evidence="1">Uncharacterized protein</fullName>
    </submittedName>
</protein>
<gene>
    <name evidence="1" type="ORF">MNBD_PLANCTO02-2798</name>
</gene>
<reference evidence="1" key="1">
    <citation type="submission" date="2018-06" db="EMBL/GenBank/DDBJ databases">
        <authorList>
            <person name="Zhirakovskaya E."/>
        </authorList>
    </citation>
    <scope>NUCLEOTIDE SEQUENCE</scope>
</reference>
<sequence>MIRTLGLLIGVVAVATLLAQGVGVGMLWYRGQLSAESIQEISSILKGENQDGDDVELGDEPEHLSTSDVTKDRSMRILDLIARENELSRLKNMLADDAERQLAGGSDFKKTKVYFEEELKKFNEKFTSESIEQARGILKAMPPEEATKNLMAIDLEDNILILKGMAEKKIAKILEQFAASNDSDQIERGQKIFAEISRGGPRKKLIDNALEKISQNSSPAEQQKQ</sequence>
<evidence type="ECO:0000313" key="1">
    <source>
        <dbReference type="EMBL" id="VAX39814.1"/>
    </source>
</evidence>
<dbReference type="AlphaFoldDB" id="A0A3B1DUP3"/>